<evidence type="ECO:0000313" key="1">
    <source>
        <dbReference type="EMBL" id="MBK7425476.1"/>
    </source>
</evidence>
<comment type="caution">
    <text evidence="1">The sequence shown here is derived from an EMBL/GenBank/DDBJ whole genome shotgun (WGS) entry which is preliminary data.</text>
</comment>
<gene>
    <name evidence="1" type="ORF">IPJ48_21635</name>
</gene>
<dbReference type="Proteomes" id="UP000886602">
    <property type="component" value="Unassembled WGS sequence"/>
</dbReference>
<dbReference type="EMBL" id="JADJNC010000067">
    <property type="protein sequence ID" value="MBK7425476.1"/>
    <property type="molecule type" value="Genomic_DNA"/>
</dbReference>
<sequence>MMRVHRLAKWTSWRSGLAALPGLAMNPGSRASAIFRGHGRIPIVSIAPDCLFAEEIVALWLAVEHFLALQKFTEDT</sequence>
<organism evidence="1 2">
    <name type="scientific">Candidatus Propionivibrio dominans</name>
    <dbReference type="NCBI Taxonomy" id="2954373"/>
    <lineage>
        <taxon>Bacteria</taxon>
        <taxon>Pseudomonadati</taxon>
        <taxon>Pseudomonadota</taxon>
        <taxon>Betaproteobacteria</taxon>
        <taxon>Rhodocyclales</taxon>
        <taxon>Rhodocyclaceae</taxon>
        <taxon>Propionivibrio</taxon>
    </lineage>
</organism>
<dbReference type="AlphaFoldDB" id="A0A9D7I9J9"/>
<name>A0A9D7I9J9_9RHOO</name>
<reference evidence="1" key="1">
    <citation type="submission" date="2020-10" db="EMBL/GenBank/DDBJ databases">
        <title>Connecting structure to function with the recovery of over 1000 high-quality activated sludge metagenome-assembled genomes encoding full-length rRNA genes using long-read sequencing.</title>
        <authorList>
            <person name="Singleton C.M."/>
            <person name="Petriglieri F."/>
            <person name="Kristensen J.M."/>
            <person name="Kirkegaard R.H."/>
            <person name="Michaelsen T.Y."/>
            <person name="Andersen M.H."/>
            <person name="Karst S.M."/>
            <person name="Dueholm M.S."/>
            <person name="Nielsen P.H."/>
            <person name="Albertsen M."/>
        </authorList>
    </citation>
    <scope>NUCLEOTIDE SEQUENCE</scope>
    <source>
        <strain evidence="1">EsbW_18-Q3-R4-48_MAXAC.044</strain>
    </source>
</reference>
<protein>
    <submittedName>
        <fullName evidence="1">Uncharacterized protein</fullName>
    </submittedName>
</protein>
<evidence type="ECO:0000313" key="2">
    <source>
        <dbReference type="Proteomes" id="UP000886602"/>
    </source>
</evidence>
<proteinExistence type="predicted"/>
<accession>A0A9D7I9J9</accession>